<evidence type="ECO:0000259" key="13">
    <source>
        <dbReference type="PROSITE" id="PS50011"/>
    </source>
</evidence>
<dbReference type="CDD" id="cd13999">
    <property type="entry name" value="STKc_MAP3K-like"/>
    <property type="match status" value="1"/>
</dbReference>
<dbReference type="PROSITE" id="PS00108">
    <property type="entry name" value="PROTEIN_KINASE_ST"/>
    <property type="match status" value="1"/>
</dbReference>
<keyword evidence="6 12" id="KW-0547">Nucleotide-binding</keyword>
<dbReference type="PROSITE" id="PS00107">
    <property type="entry name" value="PROTEIN_KINASE_ATP"/>
    <property type="match status" value="1"/>
</dbReference>
<gene>
    <name evidence="14" type="ORF">RJ639_014016</name>
</gene>
<accession>A0AA89APT6</accession>
<dbReference type="EC" id="2.7.11.1" evidence="3"/>
<keyword evidence="4" id="KW-0723">Serine/threonine-protein kinase</keyword>
<keyword evidence="9" id="KW-0472">Membrane</keyword>
<dbReference type="Pfam" id="PF07714">
    <property type="entry name" value="PK_Tyr_Ser-Thr"/>
    <property type="match status" value="1"/>
</dbReference>
<dbReference type="InterPro" id="IPR011009">
    <property type="entry name" value="Kinase-like_dom_sf"/>
</dbReference>
<reference evidence="14" key="1">
    <citation type="submission" date="2022-12" db="EMBL/GenBank/DDBJ databases">
        <title>Draft genome assemblies for two species of Escallonia (Escalloniales).</title>
        <authorList>
            <person name="Chanderbali A."/>
            <person name="Dervinis C."/>
            <person name="Anghel I."/>
            <person name="Soltis D."/>
            <person name="Soltis P."/>
            <person name="Zapata F."/>
        </authorList>
    </citation>
    <scope>NUCLEOTIDE SEQUENCE</scope>
    <source>
        <strain evidence="14">UCBG64.0493</strain>
        <tissue evidence="14">Leaf</tissue>
    </source>
</reference>
<dbReference type="Gene3D" id="3.30.200.20">
    <property type="entry name" value="Phosphorylase Kinase, domain 1"/>
    <property type="match status" value="1"/>
</dbReference>
<evidence type="ECO:0000256" key="7">
    <source>
        <dbReference type="ARBA" id="ARBA00022777"/>
    </source>
</evidence>
<name>A0AA89APT6_9ASTE</name>
<evidence type="ECO:0000256" key="10">
    <source>
        <dbReference type="ARBA" id="ARBA00047899"/>
    </source>
</evidence>
<evidence type="ECO:0000256" key="8">
    <source>
        <dbReference type="ARBA" id="ARBA00022840"/>
    </source>
</evidence>
<evidence type="ECO:0000256" key="9">
    <source>
        <dbReference type="ARBA" id="ARBA00023136"/>
    </source>
</evidence>
<dbReference type="GO" id="GO:0004674">
    <property type="term" value="F:protein serine/threonine kinase activity"/>
    <property type="evidence" value="ECO:0007669"/>
    <property type="project" value="UniProtKB-KW"/>
</dbReference>
<dbReference type="SMART" id="SM00220">
    <property type="entry name" value="S_TKc"/>
    <property type="match status" value="1"/>
</dbReference>
<evidence type="ECO:0000256" key="12">
    <source>
        <dbReference type="PROSITE-ProRule" id="PRU10141"/>
    </source>
</evidence>
<dbReference type="SUPFAM" id="SSF56112">
    <property type="entry name" value="Protein kinase-like (PK-like)"/>
    <property type="match status" value="1"/>
</dbReference>
<dbReference type="PANTHER" id="PTHR44329:SF302">
    <property type="entry name" value="SERINE_THREONINE-PROTEIN KINASE SIS8-RELATED"/>
    <property type="match status" value="1"/>
</dbReference>
<dbReference type="FunFam" id="1.10.510.10:FF:000476">
    <property type="entry name" value="PAS domain-containing protein tyrosine kinase family protein"/>
    <property type="match status" value="1"/>
</dbReference>
<sequence length="911" mass="101003">MSKMKHLLRKLHIGNDHHRMAAADADIRPVSAASPPPHAEATGRASDATAAAGESSVDFSFFEEEFQMQLALAISVSSDRGGSGDGDDAETAQIRAAKERSLGCSPILTNNCKFYIWYVQSNNVINYGEKVMDGFYDVYGTSSNLVTQGKMPLLVDLETVTVSDDVDYEVVLVNRTTDMELQQLEERLCKESLEGQAVEKGLIVNSLIQKIADLVVDKMGGPVSDADEMLKRWTLRRNELRNCLNTIILPLGCLDVGLSRHRALLFKVLADRMNLPCMLVKGSYYTGTDEGAVNLIKFDNGSEYIIDLMGAPGTLIPAEVPSSSLQSSGLDIRFVADFAESSKYSCPMLEKETGTLAVSADLDSIKTGGSSSEVTSIVSISSEGNNRKAVEKNPTEKFEHEFGKLLPSLCRSHEGSSLVGGKSSAQKMQVKDVSKYVISASKNPEFASKLHAVLLESGASPPLDLLSDLNLLDLGEQKVLEQVQMLNGETVGNGPECYPPMFLSNNEQSLVPFTELQPFNNFHFDIKPEQQKWESAIVNHGHSLPSNTTSEGSMFVYGGRNEMVQTDELGLGNIHVERAHESSMFSAASPFDKQPKEFESLMEMENCGQSNACTPHNDKISPALGDVADWEIPWEHLQIGERIGIGSYGEVYRAEWNGTEVAVKKFMDQDISGDALFQFKCEVEIMLRLRHPNVVLFMGAVTRPPHLSILTEFLPRSLIRGSLFKLLHRPNVQLDEKRRLRMALDVAKGMNYLHTSHPIIVHRDLKTPNLLVDKNWNVKVCDFGMSRMKHHTFLSSTSTAGTPEWMAPEVIRNERSNEKSDVYSFGVILWELATLRVPWTELNSMQVVGAVGFQHRHLQIPEEVDPMVGRIITDCWDPNPELRPSFGQIISRLRCLKHLVVGRRGTSADQQ</sequence>
<dbReference type="InterPro" id="IPR017441">
    <property type="entry name" value="Protein_kinase_ATP_BS"/>
</dbReference>
<evidence type="ECO:0000256" key="1">
    <source>
        <dbReference type="ARBA" id="ARBA00004370"/>
    </source>
</evidence>
<dbReference type="GO" id="GO:0016020">
    <property type="term" value="C:membrane"/>
    <property type="evidence" value="ECO:0007669"/>
    <property type="project" value="UniProtKB-SubCell"/>
</dbReference>
<comment type="subcellular location">
    <subcellularLocation>
        <location evidence="1">Membrane</location>
    </subcellularLocation>
</comment>
<dbReference type="Gene3D" id="1.10.510.10">
    <property type="entry name" value="Transferase(Phosphotransferase) domain 1"/>
    <property type="match status" value="1"/>
</dbReference>
<feature type="binding site" evidence="12">
    <location>
        <position position="665"/>
    </location>
    <ligand>
        <name>ATP</name>
        <dbReference type="ChEBI" id="CHEBI:30616"/>
    </ligand>
</feature>
<dbReference type="PANTHER" id="PTHR44329">
    <property type="entry name" value="SERINE/THREONINE-PROTEIN KINASE TNNI3K-RELATED"/>
    <property type="match status" value="1"/>
</dbReference>
<evidence type="ECO:0000256" key="4">
    <source>
        <dbReference type="ARBA" id="ARBA00022527"/>
    </source>
</evidence>
<evidence type="ECO:0000256" key="2">
    <source>
        <dbReference type="ARBA" id="ARBA00010507"/>
    </source>
</evidence>
<keyword evidence="7" id="KW-0418">Kinase</keyword>
<feature type="domain" description="Protein kinase" evidence="13">
    <location>
        <begin position="637"/>
        <end position="901"/>
    </location>
</feature>
<dbReference type="GO" id="GO:0005524">
    <property type="term" value="F:ATP binding"/>
    <property type="evidence" value="ECO:0007669"/>
    <property type="project" value="UniProtKB-UniRule"/>
</dbReference>
<dbReference type="InterPro" id="IPR001245">
    <property type="entry name" value="Ser-Thr/Tyr_kinase_cat_dom"/>
</dbReference>
<keyword evidence="5" id="KW-0808">Transferase</keyword>
<dbReference type="InterPro" id="IPR008271">
    <property type="entry name" value="Ser/Thr_kinase_AS"/>
</dbReference>
<keyword evidence="8 12" id="KW-0067">ATP-binding</keyword>
<dbReference type="EMBL" id="JAVXUP010001608">
    <property type="protein sequence ID" value="KAK3009808.1"/>
    <property type="molecule type" value="Genomic_DNA"/>
</dbReference>
<protein>
    <recommendedName>
        <fullName evidence="3">non-specific serine/threonine protein kinase</fullName>
        <ecNumber evidence="3">2.7.11.1</ecNumber>
    </recommendedName>
</protein>
<dbReference type="AlphaFoldDB" id="A0AA89APT6"/>
<proteinExistence type="inferred from homology"/>
<evidence type="ECO:0000256" key="3">
    <source>
        <dbReference type="ARBA" id="ARBA00012513"/>
    </source>
</evidence>
<evidence type="ECO:0000313" key="14">
    <source>
        <dbReference type="EMBL" id="KAK3009808.1"/>
    </source>
</evidence>
<dbReference type="PRINTS" id="PR00109">
    <property type="entry name" value="TYRKINASE"/>
</dbReference>
<evidence type="ECO:0000313" key="15">
    <source>
        <dbReference type="Proteomes" id="UP001188597"/>
    </source>
</evidence>
<dbReference type="InterPro" id="IPR000719">
    <property type="entry name" value="Prot_kinase_dom"/>
</dbReference>
<evidence type="ECO:0000256" key="6">
    <source>
        <dbReference type="ARBA" id="ARBA00022741"/>
    </source>
</evidence>
<organism evidence="14 15">
    <name type="scientific">Escallonia herrerae</name>
    <dbReference type="NCBI Taxonomy" id="1293975"/>
    <lineage>
        <taxon>Eukaryota</taxon>
        <taxon>Viridiplantae</taxon>
        <taxon>Streptophyta</taxon>
        <taxon>Embryophyta</taxon>
        <taxon>Tracheophyta</taxon>
        <taxon>Spermatophyta</taxon>
        <taxon>Magnoliopsida</taxon>
        <taxon>eudicotyledons</taxon>
        <taxon>Gunneridae</taxon>
        <taxon>Pentapetalae</taxon>
        <taxon>asterids</taxon>
        <taxon>campanulids</taxon>
        <taxon>Escalloniales</taxon>
        <taxon>Escalloniaceae</taxon>
        <taxon>Escallonia</taxon>
    </lineage>
</organism>
<dbReference type="InterPro" id="IPR055164">
    <property type="entry name" value="EDR1/CTR1/ARMC3-like_pept-like"/>
</dbReference>
<dbReference type="PROSITE" id="PS50011">
    <property type="entry name" value="PROTEIN_KINASE_DOM"/>
    <property type="match status" value="1"/>
</dbReference>
<keyword evidence="15" id="KW-1185">Reference proteome</keyword>
<comment type="catalytic activity">
    <reaction evidence="11">
        <text>L-seryl-[protein] + ATP = O-phospho-L-seryl-[protein] + ADP + H(+)</text>
        <dbReference type="Rhea" id="RHEA:17989"/>
        <dbReference type="Rhea" id="RHEA-COMP:9863"/>
        <dbReference type="Rhea" id="RHEA-COMP:11604"/>
        <dbReference type="ChEBI" id="CHEBI:15378"/>
        <dbReference type="ChEBI" id="CHEBI:29999"/>
        <dbReference type="ChEBI" id="CHEBI:30616"/>
        <dbReference type="ChEBI" id="CHEBI:83421"/>
        <dbReference type="ChEBI" id="CHEBI:456216"/>
        <dbReference type="EC" id="2.7.11.1"/>
    </reaction>
</comment>
<dbReference type="Proteomes" id="UP001188597">
    <property type="component" value="Unassembled WGS sequence"/>
</dbReference>
<comment type="similarity">
    <text evidence="2">Belongs to the protein kinase superfamily. TKL Ser/Thr protein kinase family. RAF subfamily.</text>
</comment>
<evidence type="ECO:0000256" key="11">
    <source>
        <dbReference type="ARBA" id="ARBA00048679"/>
    </source>
</evidence>
<dbReference type="Pfam" id="PF14381">
    <property type="entry name" value="EDR1_CTR1_ARMC3_pept"/>
    <property type="match status" value="1"/>
</dbReference>
<comment type="catalytic activity">
    <reaction evidence="10">
        <text>L-threonyl-[protein] + ATP = O-phospho-L-threonyl-[protein] + ADP + H(+)</text>
        <dbReference type="Rhea" id="RHEA:46608"/>
        <dbReference type="Rhea" id="RHEA-COMP:11060"/>
        <dbReference type="Rhea" id="RHEA-COMP:11605"/>
        <dbReference type="ChEBI" id="CHEBI:15378"/>
        <dbReference type="ChEBI" id="CHEBI:30013"/>
        <dbReference type="ChEBI" id="CHEBI:30616"/>
        <dbReference type="ChEBI" id="CHEBI:61977"/>
        <dbReference type="ChEBI" id="CHEBI:456216"/>
        <dbReference type="EC" id="2.7.11.1"/>
    </reaction>
</comment>
<dbReference type="FunFam" id="3.30.200.20:FF:000060">
    <property type="entry name" value="Serine/threonine-protein kinase isoform 1"/>
    <property type="match status" value="1"/>
</dbReference>
<evidence type="ECO:0000256" key="5">
    <source>
        <dbReference type="ARBA" id="ARBA00022679"/>
    </source>
</evidence>
<comment type="caution">
    <text evidence="14">The sequence shown here is derived from an EMBL/GenBank/DDBJ whole genome shotgun (WGS) entry which is preliminary data.</text>
</comment>
<dbReference type="InterPro" id="IPR051681">
    <property type="entry name" value="Ser/Thr_Kinases-Pseudokinases"/>
</dbReference>